<dbReference type="InterPro" id="IPR001584">
    <property type="entry name" value="Integrase_cat-core"/>
</dbReference>
<dbReference type="PROSITE" id="PS50994">
    <property type="entry name" value="INTEGRASE"/>
    <property type="match status" value="1"/>
</dbReference>
<dbReference type="PANTHER" id="PTHR41694">
    <property type="entry name" value="ENDOGENOUS RETROVIRUS GROUP K MEMBER POL PROTEIN"/>
    <property type="match status" value="1"/>
</dbReference>
<protein>
    <recommendedName>
        <fullName evidence="1">RNA-directed DNA polymerase</fullName>
        <ecNumber evidence="1">2.7.7.49</ecNumber>
    </recommendedName>
</protein>
<dbReference type="PROSITE" id="PS50876">
    <property type="entry name" value="ZF_INTEGRASE"/>
    <property type="match status" value="1"/>
</dbReference>
<keyword evidence="9" id="KW-0863">Zinc-finger</keyword>
<keyword evidence="7" id="KW-0378">Hydrolase</keyword>
<dbReference type="InterPro" id="IPR017856">
    <property type="entry name" value="Integrase-like_N"/>
</dbReference>
<evidence type="ECO:0000259" key="11">
    <source>
        <dbReference type="PROSITE" id="PS50994"/>
    </source>
</evidence>
<evidence type="ECO:0000256" key="7">
    <source>
        <dbReference type="ARBA" id="ARBA00022801"/>
    </source>
</evidence>
<dbReference type="GO" id="GO:0008270">
    <property type="term" value="F:zinc ion binding"/>
    <property type="evidence" value="ECO:0007669"/>
    <property type="project" value="UniProtKB-KW"/>
</dbReference>
<evidence type="ECO:0000256" key="1">
    <source>
        <dbReference type="ARBA" id="ARBA00012493"/>
    </source>
</evidence>
<feature type="non-terminal residue" evidence="12">
    <location>
        <position position="110"/>
    </location>
</feature>
<dbReference type="GO" id="GO:0004519">
    <property type="term" value="F:endonuclease activity"/>
    <property type="evidence" value="ECO:0007669"/>
    <property type="project" value="UniProtKB-KW"/>
</dbReference>
<sequence>FFAEGNTRADLLANFTLRTPLPQTQAQVQLSHQFFHQSAKVLVKQFGITISDAKLIVQTCPDCQQQPTGSLYMTNPRGLVALQLWQTDVTHVPEFGRQKFVHVSIDTFSH</sequence>
<proteinExistence type="predicted"/>
<evidence type="ECO:0000256" key="4">
    <source>
        <dbReference type="ARBA" id="ARBA00022722"/>
    </source>
</evidence>
<evidence type="ECO:0000259" key="10">
    <source>
        <dbReference type="PROSITE" id="PS50876"/>
    </source>
</evidence>
<keyword evidence="3" id="KW-0548">Nucleotidyltransferase</keyword>
<feature type="domain" description="Integrase-type" evidence="10">
    <location>
        <begin position="23"/>
        <end position="64"/>
    </location>
</feature>
<evidence type="ECO:0000313" key="13">
    <source>
        <dbReference type="Proteomes" id="UP000567570"/>
    </source>
</evidence>
<evidence type="ECO:0000256" key="2">
    <source>
        <dbReference type="ARBA" id="ARBA00022679"/>
    </source>
</evidence>
<reference evidence="12 13" key="1">
    <citation type="submission" date="2019-09" db="EMBL/GenBank/DDBJ databases">
        <title>Bird 10,000 Genomes (B10K) Project - Family phase.</title>
        <authorList>
            <person name="Zhang G."/>
        </authorList>
    </citation>
    <scope>NUCLEOTIDE SEQUENCE [LARGE SCALE GENOMIC DNA]</scope>
    <source>
        <strain evidence="12">B10K-DU-002-11</strain>
        <tissue evidence="12">Muscle</tissue>
    </source>
</reference>
<keyword evidence="13" id="KW-1185">Reference proteome</keyword>
<keyword evidence="5" id="KW-0479">Metal-binding</keyword>
<organism evidence="12 13">
    <name type="scientific">Aramus guarauna</name>
    <name type="common">Limpkin</name>
    <name type="synonym">Scolopax guarauna</name>
    <dbReference type="NCBI Taxonomy" id="54356"/>
    <lineage>
        <taxon>Eukaryota</taxon>
        <taxon>Metazoa</taxon>
        <taxon>Chordata</taxon>
        <taxon>Craniata</taxon>
        <taxon>Vertebrata</taxon>
        <taxon>Euteleostomi</taxon>
        <taxon>Archelosauria</taxon>
        <taxon>Archosauria</taxon>
        <taxon>Dinosauria</taxon>
        <taxon>Saurischia</taxon>
        <taxon>Theropoda</taxon>
        <taxon>Coelurosauria</taxon>
        <taxon>Aves</taxon>
        <taxon>Neognathae</taxon>
        <taxon>Neoaves</taxon>
        <taxon>Gruiformes</taxon>
        <taxon>Aramidae</taxon>
        <taxon>Aramus</taxon>
    </lineage>
</organism>
<dbReference type="SUPFAM" id="SSF46919">
    <property type="entry name" value="N-terminal Zn binding domain of HIV integrase"/>
    <property type="match status" value="1"/>
</dbReference>
<feature type="non-terminal residue" evidence="12">
    <location>
        <position position="1"/>
    </location>
</feature>
<evidence type="ECO:0000256" key="8">
    <source>
        <dbReference type="ARBA" id="ARBA00022918"/>
    </source>
</evidence>
<dbReference type="InterPro" id="IPR003308">
    <property type="entry name" value="Integrase_Zn-bd_dom_N"/>
</dbReference>
<keyword evidence="9" id="KW-0862">Zinc</keyword>
<dbReference type="EC" id="2.7.7.49" evidence="1"/>
<evidence type="ECO:0000256" key="5">
    <source>
        <dbReference type="ARBA" id="ARBA00022723"/>
    </source>
</evidence>
<dbReference type="GO" id="GO:0016787">
    <property type="term" value="F:hydrolase activity"/>
    <property type="evidence" value="ECO:0007669"/>
    <property type="project" value="UniProtKB-KW"/>
</dbReference>
<gene>
    <name evidence="12" type="primary">Ervk6_3</name>
    <name evidence="12" type="ORF">ARAGUA_R15382</name>
</gene>
<dbReference type="InterPro" id="IPR036397">
    <property type="entry name" value="RNaseH_sf"/>
</dbReference>
<dbReference type="AlphaFoldDB" id="A0A7L1T8T3"/>
<keyword evidence="6" id="KW-0255">Endonuclease</keyword>
<evidence type="ECO:0000313" key="12">
    <source>
        <dbReference type="EMBL" id="NXO57943.1"/>
    </source>
</evidence>
<keyword evidence="2" id="KW-0808">Transferase</keyword>
<evidence type="ECO:0000256" key="9">
    <source>
        <dbReference type="PROSITE-ProRule" id="PRU00450"/>
    </source>
</evidence>
<evidence type="ECO:0000256" key="6">
    <source>
        <dbReference type="ARBA" id="ARBA00022759"/>
    </source>
</evidence>
<keyword evidence="4" id="KW-0540">Nuclease</keyword>
<comment type="caution">
    <text evidence="12">The sequence shown here is derived from an EMBL/GenBank/DDBJ whole genome shotgun (WGS) entry which is preliminary data.</text>
</comment>
<dbReference type="GO" id="GO:0035613">
    <property type="term" value="F:RNA stem-loop binding"/>
    <property type="evidence" value="ECO:0007669"/>
    <property type="project" value="TreeGrafter"/>
</dbReference>
<dbReference type="Pfam" id="PF02022">
    <property type="entry name" value="Integrase_Zn"/>
    <property type="match status" value="1"/>
</dbReference>
<dbReference type="EMBL" id="VXBL01008050">
    <property type="protein sequence ID" value="NXO57943.1"/>
    <property type="molecule type" value="Genomic_DNA"/>
</dbReference>
<keyword evidence="8" id="KW-0695">RNA-directed DNA polymerase</keyword>
<accession>A0A7L1T8T3</accession>
<feature type="domain" description="Integrase catalytic" evidence="11">
    <location>
        <begin position="72"/>
        <end position="110"/>
    </location>
</feature>
<evidence type="ECO:0000256" key="3">
    <source>
        <dbReference type="ARBA" id="ARBA00022695"/>
    </source>
</evidence>
<dbReference type="PANTHER" id="PTHR41694:SF3">
    <property type="entry name" value="RNA-DIRECTED DNA POLYMERASE-RELATED"/>
    <property type="match status" value="1"/>
</dbReference>
<dbReference type="GO" id="GO:0015074">
    <property type="term" value="P:DNA integration"/>
    <property type="evidence" value="ECO:0007669"/>
    <property type="project" value="InterPro"/>
</dbReference>
<dbReference type="Gene3D" id="3.30.420.10">
    <property type="entry name" value="Ribonuclease H-like superfamily/Ribonuclease H"/>
    <property type="match status" value="1"/>
</dbReference>
<dbReference type="Gene3D" id="1.10.10.200">
    <property type="match status" value="1"/>
</dbReference>
<dbReference type="Proteomes" id="UP000567570">
    <property type="component" value="Unassembled WGS sequence"/>
</dbReference>
<name>A0A7L1T8T3_ARAGA</name>
<dbReference type="GO" id="GO:0003964">
    <property type="term" value="F:RNA-directed DNA polymerase activity"/>
    <property type="evidence" value="ECO:0007669"/>
    <property type="project" value="UniProtKB-KW"/>
</dbReference>